<comment type="caution">
    <text evidence="2">The sequence shown here is derived from an EMBL/GenBank/DDBJ whole genome shotgun (WGS) entry which is preliminary data.</text>
</comment>
<feature type="coiled-coil region" evidence="1">
    <location>
        <begin position="190"/>
        <end position="235"/>
    </location>
</feature>
<dbReference type="AlphaFoldDB" id="A0A1Q3CMW2"/>
<dbReference type="PANTHER" id="PTHR36390">
    <property type="entry name" value="MYOSIN HEAVY CHAIN-LIKE PROTEIN"/>
    <property type="match status" value="1"/>
</dbReference>
<dbReference type="PANTHER" id="PTHR36390:SF1">
    <property type="entry name" value="MYOSIN HEAVY CHAIN-LIKE PROTEIN"/>
    <property type="match status" value="1"/>
</dbReference>
<dbReference type="STRING" id="3775.A0A1Q3CMW2"/>
<sequence>MSSSSCKSDGENCFDVEELLQIGSRCRELRFEKDMLRESQSQSFDLIKRLELLMKSLSDAHTKDKKHIEKLEQELMNCSQEIDYLQDQLNARNTEVNYLGEHIRNVELELADMENLRERVGQLRDELSTSNSERLLLMQELEIKEDELQKSASCIEKLEESISSVALESQCEIESMRLDMISLEQSCFEAKKIREENIQERDRLDGLIEKFEVRFQDAEEVIECLVKENRELRKKLVTSEMSAKTFCQKIERWLEKNDGSEVNTLSLSELEITMSKEMREVFGPLISKLALLLAPDANLMEKMESMSLQIREYQVLVKQLQEELREEKLKAKEEAEDLAQEMAELRYQLTGLLEEEYKRRACIEQASLQRIAELEAQIQKQQIKPLAVVRHLREV</sequence>
<proteinExistence type="predicted"/>
<protein>
    <submittedName>
        <fullName evidence="2">Uncharacterized protein</fullName>
    </submittedName>
</protein>
<evidence type="ECO:0000313" key="2">
    <source>
        <dbReference type="EMBL" id="GAV81577.1"/>
    </source>
</evidence>
<keyword evidence="1" id="KW-0175">Coiled coil</keyword>
<feature type="coiled-coil region" evidence="1">
    <location>
        <begin position="54"/>
        <end position="161"/>
    </location>
</feature>
<name>A0A1Q3CMW2_CEPFO</name>
<keyword evidence="3" id="KW-1185">Reference proteome</keyword>
<dbReference type="Proteomes" id="UP000187406">
    <property type="component" value="Unassembled WGS sequence"/>
</dbReference>
<gene>
    <name evidence="2" type="ORF">CFOL_v3_25031</name>
</gene>
<accession>A0A1Q3CMW2</accession>
<dbReference type="InParanoid" id="A0A1Q3CMW2"/>
<reference evidence="3" key="1">
    <citation type="submission" date="2016-04" db="EMBL/GenBank/DDBJ databases">
        <title>Cephalotus genome sequencing.</title>
        <authorList>
            <person name="Fukushima K."/>
            <person name="Hasebe M."/>
            <person name="Fang X."/>
        </authorList>
    </citation>
    <scope>NUCLEOTIDE SEQUENCE [LARGE SCALE GENOMIC DNA]</scope>
    <source>
        <strain evidence="3">cv. St1</strain>
    </source>
</reference>
<dbReference type="FunCoup" id="A0A1Q3CMW2">
    <property type="interactions" value="151"/>
</dbReference>
<organism evidence="2 3">
    <name type="scientific">Cephalotus follicularis</name>
    <name type="common">Albany pitcher plant</name>
    <dbReference type="NCBI Taxonomy" id="3775"/>
    <lineage>
        <taxon>Eukaryota</taxon>
        <taxon>Viridiplantae</taxon>
        <taxon>Streptophyta</taxon>
        <taxon>Embryophyta</taxon>
        <taxon>Tracheophyta</taxon>
        <taxon>Spermatophyta</taxon>
        <taxon>Magnoliopsida</taxon>
        <taxon>eudicotyledons</taxon>
        <taxon>Gunneridae</taxon>
        <taxon>Pentapetalae</taxon>
        <taxon>rosids</taxon>
        <taxon>fabids</taxon>
        <taxon>Oxalidales</taxon>
        <taxon>Cephalotaceae</taxon>
        <taxon>Cephalotus</taxon>
    </lineage>
</organism>
<dbReference type="EMBL" id="BDDD01002436">
    <property type="protein sequence ID" value="GAV81577.1"/>
    <property type="molecule type" value="Genomic_DNA"/>
</dbReference>
<evidence type="ECO:0000256" key="1">
    <source>
        <dbReference type="SAM" id="Coils"/>
    </source>
</evidence>
<dbReference type="OrthoDB" id="2020741at2759"/>
<feature type="coiled-coil region" evidence="1">
    <location>
        <begin position="303"/>
        <end position="384"/>
    </location>
</feature>
<evidence type="ECO:0000313" key="3">
    <source>
        <dbReference type="Proteomes" id="UP000187406"/>
    </source>
</evidence>